<organism evidence="6 7">
    <name type="scientific">Meiothermus luteus</name>
    <dbReference type="NCBI Taxonomy" id="2026184"/>
    <lineage>
        <taxon>Bacteria</taxon>
        <taxon>Thermotogati</taxon>
        <taxon>Deinococcota</taxon>
        <taxon>Deinococci</taxon>
        <taxon>Thermales</taxon>
        <taxon>Thermaceae</taxon>
        <taxon>Meiothermus</taxon>
    </lineage>
</organism>
<dbReference type="GO" id="GO:0005737">
    <property type="term" value="C:cytoplasm"/>
    <property type="evidence" value="ECO:0007669"/>
    <property type="project" value="UniProtKB-SubCell"/>
</dbReference>
<evidence type="ECO:0000313" key="6">
    <source>
        <dbReference type="EMBL" id="RIH88281.1"/>
    </source>
</evidence>
<evidence type="ECO:0000256" key="1">
    <source>
        <dbReference type="ARBA" id="ARBA00001947"/>
    </source>
</evidence>
<comment type="cofactor">
    <cofactor evidence="1">
        <name>Zn(2+)</name>
        <dbReference type="ChEBI" id="CHEBI:29105"/>
    </cofactor>
</comment>
<dbReference type="SUPFAM" id="SSF55186">
    <property type="entry name" value="ThrRS/AlaRS common domain"/>
    <property type="match status" value="1"/>
</dbReference>
<name>A0A399F130_9DEIN</name>
<dbReference type="GO" id="GO:0005524">
    <property type="term" value="F:ATP binding"/>
    <property type="evidence" value="ECO:0007669"/>
    <property type="project" value="InterPro"/>
</dbReference>
<evidence type="ECO:0000313" key="7">
    <source>
        <dbReference type="Proteomes" id="UP000265800"/>
    </source>
</evidence>
<dbReference type="PROSITE" id="PS50860">
    <property type="entry name" value="AA_TRNA_LIGASE_II_ALA"/>
    <property type="match status" value="1"/>
</dbReference>
<accession>A0A399F130</accession>
<dbReference type="Pfam" id="PF07973">
    <property type="entry name" value="tRNA_SAD"/>
    <property type="match status" value="1"/>
</dbReference>
<dbReference type="RefSeq" id="WP_119359376.1">
    <property type="nucleotide sequence ID" value="NZ_QWKZ01000014.1"/>
</dbReference>
<sequence length="388" mass="43359">MRMYWEMPYQGEFEARVIGAWTEGGAHYAVLDRTLFYPTAGGQACDTGTLGGVAVLEVQEEGDQIVHRLERPLREGERVLGRLDWSRRYRHMQRHTAEHILGQAFLRSGGWQVRAVNMMGAVCTIDLDGPPEEGIVRQAEALANWAVYANAEVRSYFIDQAEAAHHGLRRAPSPKVAGRLRVVEVVGWDKVACGGLHVARSGEAGPIKVLKFERYKGGTRVYFAAGWEALELFEREHRLLQRLGERFSTGPLEVEKPIASLQEGFYRLRAEHTLLKDELAERIMRGLLADFPNLTIWAQVPDWALEMVGKRLAEWPGVLALLVAQAEDKTRYALLKHKSRRENLEALWEAVLKPLGARGGGALVKLGVLPVPPHVALEAFRSHMAAVG</sequence>
<keyword evidence="7" id="KW-1185">Reference proteome</keyword>
<dbReference type="Proteomes" id="UP000265800">
    <property type="component" value="Unassembled WGS sequence"/>
</dbReference>
<keyword evidence="6" id="KW-0436">Ligase</keyword>
<dbReference type="SMART" id="SM00863">
    <property type="entry name" value="tRNA_SAD"/>
    <property type="match status" value="1"/>
</dbReference>
<gene>
    <name evidence="6" type="primary">alaS_1</name>
    <name evidence="6" type="ORF">Mlute_00697</name>
</gene>
<dbReference type="InterPro" id="IPR012947">
    <property type="entry name" value="tRNA_SAD"/>
</dbReference>
<dbReference type="Gene3D" id="3.30.980.10">
    <property type="entry name" value="Threonyl-trna Synthetase, Chain A, domain 2"/>
    <property type="match status" value="1"/>
</dbReference>
<comment type="caution">
    <text evidence="6">The sequence shown here is derived from an EMBL/GenBank/DDBJ whole genome shotgun (WGS) entry which is preliminary data.</text>
</comment>
<dbReference type="PANTHER" id="PTHR43462">
    <property type="entry name" value="ALANYL-TRNA EDITING PROTEIN"/>
    <property type="match status" value="1"/>
</dbReference>
<dbReference type="PANTHER" id="PTHR43462:SF1">
    <property type="entry name" value="ALANYL-TRNA EDITING PROTEIN AARSD1"/>
    <property type="match status" value="1"/>
</dbReference>
<dbReference type="InterPro" id="IPR018165">
    <property type="entry name" value="Ala-tRNA-synth_IIc_core"/>
</dbReference>
<evidence type="ECO:0000256" key="3">
    <source>
        <dbReference type="ARBA" id="ARBA00022723"/>
    </source>
</evidence>
<dbReference type="GO" id="GO:0002161">
    <property type="term" value="F:aminoacyl-tRNA deacylase activity"/>
    <property type="evidence" value="ECO:0007669"/>
    <property type="project" value="UniProtKB-ARBA"/>
</dbReference>
<dbReference type="InterPro" id="IPR009000">
    <property type="entry name" value="Transl_B-barrel_sf"/>
</dbReference>
<evidence type="ECO:0000256" key="2">
    <source>
        <dbReference type="ARBA" id="ARBA00004496"/>
    </source>
</evidence>
<dbReference type="SUPFAM" id="SSF50447">
    <property type="entry name" value="Translation proteins"/>
    <property type="match status" value="1"/>
</dbReference>
<dbReference type="GO" id="GO:0006419">
    <property type="term" value="P:alanyl-tRNA aminoacylation"/>
    <property type="evidence" value="ECO:0007669"/>
    <property type="project" value="InterPro"/>
</dbReference>
<dbReference type="GO" id="GO:0046872">
    <property type="term" value="F:metal ion binding"/>
    <property type="evidence" value="ECO:0007669"/>
    <property type="project" value="UniProtKB-KW"/>
</dbReference>
<dbReference type="GO" id="GO:0004813">
    <property type="term" value="F:alanine-tRNA ligase activity"/>
    <property type="evidence" value="ECO:0007669"/>
    <property type="project" value="UniProtKB-EC"/>
</dbReference>
<dbReference type="AlphaFoldDB" id="A0A399F130"/>
<dbReference type="GO" id="GO:0003676">
    <property type="term" value="F:nucleic acid binding"/>
    <property type="evidence" value="ECO:0007669"/>
    <property type="project" value="InterPro"/>
</dbReference>
<comment type="subcellular location">
    <subcellularLocation>
        <location evidence="2">Cytoplasm</location>
    </subcellularLocation>
</comment>
<dbReference type="Pfam" id="PF01411">
    <property type="entry name" value="tRNA-synt_2c"/>
    <property type="match status" value="1"/>
</dbReference>
<dbReference type="OrthoDB" id="9812949at2"/>
<keyword evidence="4" id="KW-0862">Zinc</keyword>
<dbReference type="Gene3D" id="2.40.30.130">
    <property type="match status" value="1"/>
</dbReference>
<protein>
    <submittedName>
        <fullName evidence="6">Alanine--tRNA ligase</fullName>
        <ecNumber evidence="6">6.1.1.7</ecNumber>
    </submittedName>
</protein>
<dbReference type="InterPro" id="IPR018163">
    <property type="entry name" value="Thr/Ala-tRNA-synth_IIc_edit"/>
</dbReference>
<keyword evidence="3" id="KW-0479">Metal-binding</keyword>
<evidence type="ECO:0000256" key="4">
    <source>
        <dbReference type="ARBA" id="ARBA00022833"/>
    </source>
</evidence>
<feature type="domain" description="Alanyl-transfer RNA synthetases family profile" evidence="5">
    <location>
        <begin position="1"/>
        <end position="236"/>
    </location>
</feature>
<dbReference type="InterPro" id="IPR051335">
    <property type="entry name" value="Alanyl-tRNA_Editing_Enzymes"/>
</dbReference>
<dbReference type="EC" id="6.1.1.7" evidence="6"/>
<evidence type="ECO:0000259" key="5">
    <source>
        <dbReference type="PROSITE" id="PS50860"/>
    </source>
</evidence>
<dbReference type="EMBL" id="QWKZ01000014">
    <property type="protein sequence ID" value="RIH88281.1"/>
    <property type="molecule type" value="Genomic_DNA"/>
</dbReference>
<dbReference type="InterPro" id="IPR018164">
    <property type="entry name" value="Ala-tRNA-synth_IIc_N"/>
</dbReference>
<proteinExistence type="predicted"/>
<reference evidence="6 7" key="1">
    <citation type="submission" date="2018-08" db="EMBL/GenBank/DDBJ databases">
        <title>Meiothermus luteus KCTC 52599 genome sequencing project.</title>
        <authorList>
            <person name="Da Costa M.S."/>
            <person name="Albuquerque L."/>
            <person name="Raposo P."/>
            <person name="Froufe H.J.C."/>
            <person name="Barroso C.S."/>
            <person name="Egas C."/>
        </authorList>
    </citation>
    <scope>NUCLEOTIDE SEQUENCE [LARGE SCALE GENOMIC DNA]</scope>
    <source>
        <strain evidence="6 7">KCTC 52599</strain>
    </source>
</reference>